<dbReference type="GO" id="GO:0046872">
    <property type="term" value="F:metal ion binding"/>
    <property type="evidence" value="ECO:0007669"/>
    <property type="project" value="InterPro"/>
</dbReference>
<organism evidence="3 4">
    <name type="scientific">Candidatus Staskawiczbacteria bacterium RIFCSPLOWO2_12_FULL_37_15</name>
    <dbReference type="NCBI Taxonomy" id="1802218"/>
    <lineage>
        <taxon>Bacteria</taxon>
        <taxon>Candidatus Staskawicziibacteriota</taxon>
    </lineage>
</organism>
<dbReference type="SUPFAM" id="SSF49503">
    <property type="entry name" value="Cupredoxins"/>
    <property type="match status" value="1"/>
</dbReference>
<accession>A0A1G2IQZ3</accession>
<dbReference type="Proteomes" id="UP000178632">
    <property type="component" value="Unassembled WGS sequence"/>
</dbReference>
<feature type="domain" description="HMA" evidence="2">
    <location>
        <begin position="97"/>
        <end position="163"/>
    </location>
</feature>
<feature type="transmembrane region" description="Helical" evidence="1">
    <location>
        <begin position="224"/>
        <end position="248"/>
    </location>
</feature>
<sequence>MIEEVKIKIGKISSLEDKMSIEAEIEVLDGVDGINVNENNGDCYVKFDEDKISSDAIIKKIKELGFEVTVNDFSSNELPKGESFPAQKEEWSSKNFREHIYRVEGMHCASCEILIEKKLLEAQNIKSVDASTSKGEVVVEYEGDRPNPERLSRMFKEENYRFYDVNEKVKSSFAKKAFIGKEGASPTLVAFNIAIFVIIAFLFLQKIGIADFLSISSTSSVVTFLGFGLLAGLSSCAALVGGIVLSMSKQWNSLYSEEQTTSQKLQPHIMFNVGRVISYAVLGGVLGVIGSRLQISPQITGYLVIAISFLMIALGLQMLGVKAFRKFQITAPKSATRYIANENNFQGKQMPFIMGALTFFIPCGFTITAQSLALLSGSPITGAMIMGAFALGTAPSLFFIGLSSVKFNSKPHLAERFSKVAGFLVLFFALYNMSNQATVLGFTGFGDILSSAQNQTRVATVDAKDLPQIVDGKQVIKMTAYGSKDSPNYFKVRVGVPVRWEITADRTAGGCNGSIISNSLFSGSIDLIPGQVSVKEFTPEKTGKFRFSCQMGMVSGIIEVVNATNAAVDSNSGIVVNAATEGGGDIISSGSKGCGCGGGGGNSCRREIK</sequence>
<feature type="transmembrane region" description="Helical" evidence="1">
    <location>
        <begin position="352"/>
        <end position="374"/>
    </location>
</feature>
<dbReference type="PANTHER" id="PTHR42208:SF1">
    <property type="entry name" value="HEAVY METAL TRANSPORTER"/>
    <property type="match status" value="1"/>
</dbReference>
<feature type="transmembrane region" description="Helical" evidence="1">
    <location>
        <begin position="417"/>
        <end position="434"/>
    </location>
</feature>
<evidence type="ECO:0000259" key="2">
    <source>
        <dbReference type="PROSITE" id="PS50846"/>
    </source>
</evidence>
<feature type="transmembrane region" description="Helical" evidence="1">
    <location>
        <begin position="380"/>
        <end position="405"/>
    </location>
</feature>
<feature type="domain" description="HMA" evidence="2">
    <location>
        <begin position="3"/>
        <end position="69"/>
    </location>
</feature>
<dbReference type="InterPro" id="IPR006121">
    <property type="entry name" value="HMA_dom"/>
</dbReference>
<dbReference type="SUPFAM" id="SSF55008">
    <property type="entry name" value="HMA, heavy metal-associated domain"/>
    <property type="match status" value="2"/>
</dbReference>
<evidence type="ECO:0000256" key="1">
    <source>
        <dbReference type="SAM" id="Phobius"/>
    </source>
</evidence>
<dbReference type="PROSITE" id="PS50846">
    <property type="entry name" value="HMA_2"/>
    <property type="match status" value="2"/>
</dbReference>
<feature type="transmembrane region" description="Helical" evidence="1">
    <location>
        <begin position="184"/>
        <end position="204"/>
    </location>
</feature>
<dbReference type="CDD" id="cd00371">
    <property type="entry name" value="HMA"/>
    <property type="match status" value="2"/>
</dbReference>
<dbReference type="PANTHER" id="PTHR42208">
    <property type="entry name" value="HEAVY METAL TRANSPORTER-RELATED"/>
    <property type="match status" value="1"/>
</dbReference>
<dbReference type="AlphaFoldDB" id="A0A1G2IQZ3"/>
<feature type="transmembrane region" description="Helical" evidence="1">
    <location>
        <begin position="299"/>
        <end position="319"/>
    </location>
</feature>
<dbReference type="Pfam" id="PF00403">
    <property type="entry name" value="HMA"/>
    <property type="match status" value="1"/>
</dbReference>
<dbReference type="InterPro" id="IPR008972">
    <property type="entry name" value="Cupredoxin"/>
</dbReference>
<proteinExistence type="predicted"/>
<comment type="caution">
    <text evidence="3">The sequence shown here is derived from an EMBL/GenBank/DDBJ whole genome shotgun (WGS) entry which is preliminary data.</text>
</comment>
<dbReference type="Pfam" id="PF13386">
    <property type="entry name" value="DsbD_2"/>
    <property type="match status" value="1"/>
</dbReference>
<dbReference type="InterPro" id="IPR036163">
    <property type="entry name" value="HMA_dom_sf"/>
</dbReference>
<gene>
    <name evidence="3" type="ORF">A3G45_01740</name>
</gene>
<evidence type="ECO:0000313" key="4">
    <source>
        <dbReference type="Proteomes" id="UP000178632"/>
    </source>
</evidence>
<keyword evidence="1" id="KW-1133">Transmembrane helix</keyword>
<dbReference type="Gene3D" id="2.60.40.420">
    <property type="entry name" value="Cupredoxins - blue copper proteins"/>
    <property type="match status" value="1"/>
</dbReference>
<protein>
    <recommendedName>
        <fullName evidence="2">HMA domain-containing protein</fullName>
    </recommendedName>
</protein>
<reference evidence="3 4" key="1">
    <citation type="journal article" date="2016" name="Nat. Commun.">
        <title>Thousands of microbial genomes shed light on interconnected biogeochemical processes in an aquifer system.</title>
        <authorList>
            <person name="Anantharaman K."/>
            <person name="Brown C.T."/>
            <person name="Hug L.A."/>
            <person name="Sharon I."/>
            <person name="Castelle C.J."/>
            <person name="Probst A.J."/>
            <person name="Thomas B.C."/>
            <person name="Singh A."/>
            <person name="Wilkins M.J."/>
            <person name="Karaoz U."/>
            <person name="Brodie E.L."/>
            <person name="Williams K.H."/>
            <person name="Hubbard S.S."/>
            <person name="Banfield J.F."/>
        </authorList>
    </citation>
    <scope>NUCLEOTIDE SEQUENCE [LARGE SCALE GENOMIC DNA]</scope>
</reference>
<evidence type="ECO:0000313" key="3">
    <source>
        <dbReference type="EMBL" id="OGZ76578.1"/>
    </source>
</evidence>
<keyword evidence="1" id="KW-0472">Membrane</keyword>
<dbReference type="InterPro" id="IPR039447">
    <property type="entry name" value="UreH-like_TM_dom"/>
</dbReference>
<dbReference type="EMBL" id="MHPE01000030">
    <property type="protein sequence ID" value="OGZ76578.1"/>
    <property type="molecule type" value="Genomic_DNA"/>
</dbReference>
<feature type="transmembrane region" description="Helical" evidence="1">
    <location>
        <begin position="269"/>
        <end position="293"/>
    </location>
</feature>
<name>A0A1G2IQZ3_9BACT</name>
<keyword evidence="1" id="KW-0812">Transmembrane</keyword>
<dbReference type="Gene3D" id="3.30.70.100">
    <property type="match status" value="2"/>
</dbReference>